<reference evidence="2 3" key="1">
    <citation type="submission" date="2024-10" db="EMBL/GenBank/DDBJ databases">
        <authorList>
            <person name="Lu C.-H."/>
        </authorList>
    </citation>
    <scope>NUCLEOTIDE SEQUENCE [LARGE SCALE GENOMIC DNA]</scope>
    <source>
        <strain evidence="2 3">22ZTDG03-2</strain>
    </source>
</reference>
<keyword evidence="3" id="KW-1185">Reference proteome</keyword>
<dbReference type="InterPro" id="IPR016181">
    <property type="entry name" value="Acyl_CoA_acyltransferase"/>
</dbReference>
<evidence type="ECO:0000313" key="2">
    <source>
        <dbReference type="EMBL" id="MFJ5428280.1"/>
    </source>
</evidence>
<dbReference type="PANTHER" id="PTHR43415:SF5">
    <property type="entry name" value="ACETYLTRANSFERASE"/>
    <property type="match status" value="1"/>
</dbReference>
<dbReference type="Pfam" id="PF13302">
    <property type="entry name" value="Acetyltransf_3"/>
    <property type="match status" value="1"/>
</dbReference>
<gene>
    <name evidence="2" type="ORF">ACIPUP_03835</name>
</gene>
<dbReference type="GO" id="GO:0016746">
    <property type="term" value="F:acyltransferase activity"/>
    <property type="evidence" value="ECO:0007669"/>
    <property type="project" value="UniProtKB-KW"/>
</dbReference>
<accession>A0ABW8G6H6</accession>
<evidence type="ECO:0000313" key="3">
    <source>
        <dbReference type="Proteomes" id="UP001617689"/>
    </source>
</evidence>
<dbReference type="Proteomes" id="UP001617689">
    <property type="component" value="Unassembled WGS sequence"/>
</dbReference>
<organism evidence="2 3">
    <name type="scientific">Pectobacterium actinidiae</name>
    <dbReference type="NCBI Taxonomy" id="1507808"/>
    <lineage>
        <taxon>Bacteria</taxon>
        <taxon>Pseudomonadati</taxon>
        <taxon>Pseudomonadota</taxon>
        <taxon>Gammaproteobacteria</taxon>
        <taxon>Enterobacterales</taxon>
        <taxon>Pectobacteriaceae</taxon>
        <taxon>Pectobacterium</taxon>
    </lineage>
</organism>
<protein>
    <submittedName>
        <fullName evidence="2">GNAT family N-acetyltransferase</fullName>
        <ecNumber evidence="2">2.3.-.-</ecNumber>
    </submittedName>
</protein>
<dbReference type="PANTHER" id="PTHR43415">
    <property type="entry name" value="SPERMIDINE N(1)-ACETYLTRANSFERASE"/>
    <property type="match status" value="1"/>
</dbReference>
<dbReference type="PROSITE" id="PS51186">
    <property type="entry name" value="GNAT"/>
    <property type="match status" value="1"/>
</dbReference>
<comment type="caution">
    <text evidence="2">The sequence shown here is derived from an EMBL/GenBank/DDBJ whole genome shotgun (WGS) entry which is preliminary data.</text>
</comment>
<name>A0ABW8G6H6_9GAMM</name>
<keyword evidence="2" id="KW-0808">Transferase</keyword>
<proteinExistence type="predicted"/>
<dbReference type="SUPFAM" id="SSF55729">
    <property type="entry name" value="Acyl-CoA N-acyltransferases (Nat)"/>
    <property type="match status" value="1"/>
</dbReference>
<dbReference type="Gene3D" id="3.40.630.30">
    <property type="match status" value="1"/>
</dbReference>
<dbReference type="EC" id="2.3.-.-" evidence="2"/>
<dbReference type="EMBL" id="JBIXLL010000001">
    <property type="protein sequence ID" value="MFJ5428280.1"/>
    <property type="molecule type" value="Genomic_DNA"/>
</dbReference>
<sequence>MSNEIFRSSRIKLCAPRAEDAKEVCVWHEDAYYLRNVDTEPAYPISEEKAEKEIKGGSGDFYFHLRTLDDDRLIGFATLHSIEWNNQLANLAIGIGNQNDRGKGFGGEALKLIMRYAFMELNLFRLSLEVIAYNTNAVNLYLRSGFIKEGVIREAVYRDNQRHDRIAMGILRTDWLKENVSGITY</sequence>
<keyword evidence="2" id="KW-0012">Acyltransferase</keyword>
<evidence type="ECO:0000259" key="1">
    <source>
        <dbReference type="PROSITE" id="PS51186"/>
    </source>
</evidence>
<dbReference type="RefSeq" id="WP_400394318.1">
    <property type="nucleotide sequence ID" value="NZ_JBIXLL010000001.1"/>
</dbReference>
<feature type="domain" description="N-acetyltransferase" evidence="1">
    <location>
        <begin position="16"/>
        <end position="173"/>
    </location>
</feature>
<dbReference type="InterPro" id="IPR000182">
    <property type="entry name" value="GNAT_dom"/>
</dbReference>